<dbReference type="PROSITE" id="PS01035">
    <property type="entry name" value="PTS_EIIB_TYPE_1_CYS"/>
    <property type="match status" value="1"/>
</dbReference>
<dbReference type="Proteomes" id="UP000076798">
    <property type="component" value="Unassembled WGS sequence"/>
</dbReference>
<evidence type="ECO:0000313" key="3">
    <source>
        <dbReference type="Proteomes" id="UP000076798"/>
    </source>
</evidence>
<gene>
    <name evidence="2" type="ORF">SISSUDRAFT_836741</name>
</gene>
<dbReference type="GO" id="GO:0008982">
    <property type="term" value="F:protein-N(PI)-phosphohistidine-sugar phosphotransferase activity"/>
    <property type="evidence" value="ECO:0007669"/>
    <property type="project" value="InterPro"/>
</dbReference>
<feature type="region of interest" description="Disordered" evidence="1">
    <location>
        <begin position="144"/>
        <end position="191"/>
    </location>
</feature>
<proteinExistence type="predicted"/>
<accession>A0A166CKV5</accession>
<protein>
    <recommendedName>
        <fullName evidence="4">F-box domain-containing protein</fullName>
    </recommendedName>
</protein>
<name>A0A166CKV5_9AGAM</name>
<dbReference type="AlphaFoldDB" id="A0A166CKV5"/>
<evidence type="ECO:0008006" key="4">
    <source>
        <dbReference type="Google" id="ProtNLM"/>
    </source>
</evidence>
<reference evidence="2 3" key="1">
    <citation type="journal article" date="2016" name="Mol. Biol. Evol.">
        <title>Comparative Genomics of Early-Diverging Mushroom-Forming Fungi Provides Insights into the Origins of Lignocellulose Decay Capabilities.</title>
        <authorList>
            <person name="Nagy L.G."/>
            <person name="Riley R."/>
            <person name="Tritt A."/>
            <person name="Adam C."/>
            <person name="Daum C."/>
            <person name="Floudas D."/>
            <person name="Sun H."/>
            <person name="Yadav J.S."/>
            <person name="Pangilinan J."/>
            <person name="Larsson K.H."/>
            <person name="Matsuura K."/>
            <person name="Barry K."/>
            <person name="Labutti K."/>
            <person name="Kuo R."/>
            <person name="Ohm R.A."/>
            <person name="Bhattacharya S.S."/>
            <person name="Shirouzu T."/>
            <person name="Yoshinaga Y."/>
            <person name="Martin F.M."/>
            <person name="Grigoriev I.V."/>
            <person name="Hibbett D.S."/>
        </authorList>
    </citation>
    <scope>NUCLEOTIDE SEQUENCE [LARGE SCALE GENOMIC DNA]</scope>
    <source>
        <strain evidence="2 3">HHB10207 ss-3</strain>
    </source>
</reference>
<keyword evidence="3" id="KW-1185">Reference proteome</keyword>
<feature type="compositionally biased region" description="Acidic residues" evidence="1">
    <location>
        <begin position="167"/>
        <end position="187"/>
    </location>
</feature>
<evidence type="ECO:0000256" key="1">
    <source>
        <dbReference type="SAM" id="MobiDB-lite"/>
    </source>
</evidence>
<dbReference type="EMBL" id="KV428081">
    <property type="protein sequence ID" value="KZT37570.1"/>
    <property type="molecule type" value="Genomic_DNA"/>
</dbReference>
<evidence type="ECO:0000313" key="2">
    <source>
        <dbReference type="EMBL" id="KZT37570.1"/>
    </source>
</evidence>
<organism evidence="2 3">
    <name type="scientific">Sistotremastrum suecicum HHB10207 ss-3</name>
    <dbReference type="NCBI Taxonomy" id="1314776"/>
    <lineage>
        <taxon>Eukaryota</taxon>
        <taxon>Fungi</taxon>
        <taxon>Dikarya</taxon>
        <taxon>Basidiomycota</taxon>
        <taxon>Agaricomycotina</taxon>
        <taxon>Agaricomycetes</taxon>
        <taxon>Sistotremastrales</taxon>
        <taxon>Sistotremastraceae</taxon>
        <taxon>Sistotremastrum</taxon>
    </lineage>
</organism>
<sequence>MPYNVPAEIFHRILWDFLLLPSSYQLTLPHRYHLQEDRQVRFYTLPDFQNARLVCRQWNQWLLHDFECWRHLCIQGSKSLDIARDVIGRFPGRPFRIRIRVRPRDEEVRFDEFEDSDEEDEDSDENELALERFLGLDQLSDEDLDSGVGAGQGVGGANTWHRRDDEQPLDSGDDVAEEDLVGGESDDGSLLSDEVAYSEREGLEDILDLVTEDTDVVEDVESDPDSNFVRLLRAGPNSSLSTTHDRSWIPEAIKLVTPITKSCDGLFLHMPTQMIHTALQNWTDSGAPSLRQCLIEAIDYDGRRGRDLQRFRFAAEPDKQRPPPPPLGAFLTQSPMLESVMLVNYYVPVSPPQNSELATQPGFDITRVRECAMICDRRDALMISPSKADVVRHLLQRAAENGCKSLTLELAVDDVSFYSSQLRVSSNLENLTLCQTRLKVNLNEPGPVPTPGDPAFTSPSDCHIKNFTLRDVEIVLGRVRGIPKKGDELQLLLDDMPELESLSLIQTTFIRSFRPAIVNDHFNNFNPGDYYIPPDTPLPHLTTLLLENTPFSPSSMISILKRAFNLVNLTLTWRVDPNVKSVLQALRTISRSSHSVLCPQLKRLMILYPRLHGGEMDPIPWFRLSRAISKLENKRSSWAAKGRCVPLEVTCTSLEDFRSTFYGSTTG</sequence>
<dbReference type="InterPro" id="IPR018113">
    <property type="entry name" value="PTrfase_EIIB_Cys"/>
</dbReference>